<feature type="non-terminal residue" evidence="1">
    <location>
        <position position="1"/>
    </location>
</feature>
<reference evidence="1" key="1">
    <citation type="journal article" date="2014" name="Front. Microbiol.">
        <title>High frequency of phylogenetically diverse reductive dehalogenase-homologous genes in deep subseafloor sedimentary metagenomes.</title>
        <authorList>
            <person name="Kawai M."/>
            <person name="Futagami T."/>
            <person name="Toyoda A."/>
            <person name="Takaki Y."/>
            <person name="Nishi S."/>
            <person name="Hori S."/>
            <person name="Arai W."/>
            <person name="Tsubouchi T."/>
            <person name="Morono Y."/>
            <person name="Uchiyama I."/>
            <person name="Ito T."/>
            <person name="Fujiyama A."/>
            <person name="Inagaki F."/>
            <person name="Takami H."/>
        </authorList>
    </citation>
    <scope>NUCLEOTIDE SEQUENCE</scope>
    <source>
        <strain evidence="1">Expedition CK06-06</strain>
    </source>
</reference>
<proteinExistence type="predicted"/>
<sequence>VLAEDVLGGETTTWVYTPPTSPNPWSDGESYDVMVRARDRVTQPSANYEVVYATITFTYDISAPVSVVTKPGNLGYITAPLGVHTTVQGTVDTDASWVKIRIKDLGTSTTHWSQYTEQWISFTTWNVCNIYSPGYWRILISSGAWIDGIKYQVVSDAKDNSLPSGNDENEGIKMGNKFVYDISYPSSTIITPGAVGSDLLLKELVSISGTAWDTAPNPHPEICLDDIQGLYIL</sequence>
<dbReference type="AlphaFoldDB" id="X1PJ39"/>
<accession>X1PJ39</accession>
<protein>
    <submittedName>
        <fullName evidence="1">Uncharacterized protein</fullName>
    </submittedName>
</protein>
<organism evidence="1">
    <name type="scientific">marine sediment metagenome</name>
    <dbReference type="NCBI Taxonomy" id="412755"/>
    <lineage>
        <taxon>unclassified sequences</taxon>
        <taxon>metagenomes</taxon>
        <taxon>ecological metagenomes</taxon>
    </lineage>
</organism>
<dbReference type="EMBL" id="BARV01032882">
    <property type="protein sequence ID" value="GAI39045.1"/>
    <property type="molecule type" value="Genomic_DNA"/>
</dbReference>
<gene>
    <name evidence="1" type="ORF">S06H3_51778</name>
</gene>
<evidence type="ECO:0000313" key="1">
    <source>
        <dbReference type="EMBL" id="GAI39045.1"/>
    </source>
</evidence>
<name>X1PJ39_9ZZZZ</name>
<comment type="caution">
    <text evidence="1">The sequence shown here is derived from an EMBL/GenBank/DDBJ whole genome shotgun (WGS) entry which is preliminary data.</text>
</comment>